<reference evidence="2 3" key="1">
    <citation type="journal article" date="2018" name="Nat. Ecol. Evol.">
        <title>Pezizomycetes genomes reveal the molecular basis of ectomycorrhizal truffle lifestyle.</title>
        <authorList>
            <person name="Murat C."/>
            <person name="Payen T."/>
            <person name="Noel B."/>
            <person name="Kuo A."/>
            <person name="Morin E."/>
            <person name="Chen J."/>
            <person name="Kohler A."/>
            <person name="Krizsan K."/>
            <person name="Balestrini R."/>
            <person name="Da Silva C."/>
            <person name="Montanini B."/>
            <person name="Hainaut M."/>
            <person name="Levati E."/>
            <person name="Barry K.W."/>
            <person name="Belfiori B."/>
            <person name="Cichocki N."/>
            <person name="Clum A."/>
            <person name="Dockter R.B."/>
            <person name="Fauchery L."/>
            <person name="Guy J."/>
            <person name="Iotti M."/>
            <person name="Le Tacon F."/>
            <person name="Lindquist E.A."/>
            <person name="Lipzen A."/>
            <person name="Malagnac F."/>
            <person name="Mello A."/>
            <person name="Molinier V."/>
            <person name="Miyauchi S."/>
            <person name="Poulain J."/>
            <person name="Riccioni C."/>
            <person name="Rubini A."/>
            <person name="Sitrit Y."/>
            <person name="Splivallo R."/>
            <person name="Traeger S."/>
            <person name="Wang M."/>
            <person name="Zifcakova L."/>
            <person name="Wipf D."/>
            <person name="Zambonelli A."/>
            <person name="Paolocci F."/>
            <person name="Nowrousian M."/>
            <person name="Ottonello S."/>
            <person name="Baldrian P."/>
            <person name="Spatafora J.W."/>
            <person name="Henrissat B."/>
            <person name="Nagy L.G."/>
            <person name="Aury J.M."/>
            <person name="Wincker P."/>
            <person name="Grigoriev I.V."/>
            <person name="Bonfante P."/>
            <person name="Martin F.M."/>
        </authorList>
    </citation>
    <scope>NUCLEOTIDE SEQUENCE [LARGE SCALE GENOMIC DNA]</scope>
    <source>
        <strain evidence="2 3">CCBAS932</strain>
    </source>
</reference>
<feature type="region of interest" description="Disordered" evidence="1">
    <location>
        <begin position="1"/>
        <end position="45"/>
    </location>
</feature>
<evidence type="ECO:0000313" key="3">
    <source>
        <dbReference type="Proteomes" id="UP000277580"/>
    </source>
</evidence>
<feature type="compositionally biased region" description="Basic and acidic residues" evidence="1">
    <location>
        <begin position="11"/>
        <end position="21"/>
    </location>
</feature>
<dbReference type="AlphaFoldDB" id="A0A3N4L1L1"/>
<feature type="compositionally biased region" description="Low complexity" evidence="1">
    <location>
        <begin position="25"/>
        <end position="43"/>
    </location>
</feature>
<keyword evidence="3" id="KW-1185">Reference proteome</keyword>
<accession>A0A3N4L1L1</accession>
<proteinExistence type="predicted"/>
<evidence type="ECO:0000313" key="2">
    <source>
        <dbReference type="EMBL" id="RPB16704.1"/>
    </source>
</evidence>
<protein>
    <submittedName>
        <fullName evidence="2">Uncharacterized protein</fullName>
    </submittedName>
</protein>
<dbReference type="Proteomes" id="UP000277580">
    <property type="component" value="Unassembled WGS sequence"/>
</dbReference>
<evidence type="ECO:0000256" key="1">
    <source>
        <dbReference type="SAM" id="MobiDB-lite"/>
    </source>
</evidence>
<sequence length="223" mass="24912">MQARGGMAWHSRTEGIRREALSADPSPSNPQSNPQNFPSSPQIPKLPSPPPCPITISLPIANHPILLSLVYSCFHSVCEHNRHYIHTKNSQDNLFVWHAIAVVFTNAMNRRVYGAYHVYLSLKLYNLHYCIPFQPTTNPTTFPPTNFPPHKKSHTQAHPPTTTRAIRYRYDKADKPSLAPSTPSLFPLPLPDERADHRGRNKLAALTSARSITFSAPTQLPGG</sequence>
<name>A0A3N4L1L1_9PEZI</name>
<organism evidence="2 3">
    <name type="scientific">Morchella conica CCBAS932</name>
    <dbReference type="NCBI Taxonomy" id="1392247"/>
    <lineage>
        <taxon>Eukaryota</taxon>
        <taxon>Fungi</taxon>
        <taxon>Dikarya</taxon>
        <taxon>Ascomycota</taxon>
        <taxon>Pezizomycotina</taxon>
        <taxon>Pezizomycetes</taxon>
        <taxon>Pezizales</taxon>
        <taxon>Morchellaceae</taxon>
        <taxon>Morchella</taxon>
    </lineage>
</organism>
<gene>
    <name evidence="2" type="ORF">P167DRAFT_266718</name>
</gene>
<dbReference type="InParanoid" id="A0A3N4L1L1"/>
<dbReference type="EMBL" id="ML119108">
    <property type="protein sequence ID" value="RPB16704.1"/>
    <property type="molecule type" value="Genomic_DNA"/>
</dbReference>